<organism evidence="1 2">
    <name type="scientific">Caenorhabditis elegans</name>
    <dbReference type="NCBI Taxonomy" id="6239"/>
    <lineage>
        <taxon>Eukaryota</taxon>
        <taxon>Metazoa</taxon>
        <taxon>Ecdysozoa</taxon>
        <taxon>Nematoda</taxon>
        <taxon>Chromadorea</taxon>
        <taxon>Rhabditida</taxon>
        <taxon>Rhabditina</taxon>
        <taxon>Rhabditomorpha</taxon>
        <taxon>Rhabditoidea</taxon>
        <taxon>Rhabditidae</taxon>
        <taxon>Peloderinae</taxon>
        <taxon>Caenorhabditis</taxon>
    </lineage>
</organism>
<dbReference type="Proteomes" id="UP000001940">
    <property type="component" value="Chromosome II"/>
</dbReference>
<dbReference type="UCSC" id="C32B5.14">
    <property type="organism name" value="c. elegans"/>
</dbReference>
<keyword evidence="2" id="KW-1185">Reference proteome</keyword>
<dbReference type="CTD" id="183117"/>
<dbReference type="AGR" id="WB:WBGene00016307"/>
<dbReference type="AlphaFoldDB" id="P91112"/>
<dbReference type="PANTHER" id="PTHR31379:SF1">
    <property type="entry name" value="F-BOX C PROTEIN-RELATED"/>
    <property type="match status" value="1"/>
</dbReference>
<dbReference type="OrthoDB" id="5910451at2759"/>
<dbReference type="Bgee" id="WBGene00016307">
    <property type="expression patterns" value="Expressed in embryo and 4 other cell types or tissues"/>
</dbReference>
<dbReference type="PANTHER" id="PTHR31379">
    <property type="entry name" value="F-BOX C PROTEIN-RELATED-RELATED"/>
    <property type="match status" value="1"/>
</dbReference>
<evidence type="ECO:0000313" key="1">
    <source>
        <dbReference type="EMBL" id="CCD66355.1"/>
    </source>
</evidence>
<dbReference type="WormBase" id="C32B5.14a">
    <property type="protein sequence ID" value="CE08522"/>
    <property type="gene ID" value="WBGene00016307"/>
    <property type="gene designation" value="fbxc-18"/>
</dbReference>
<evidence type="ECO:0000313" key="2">
    <source>
        <dbReference type="Proteomes" id="UP000001940"/>
    </source>
</evidence>
<gene>
    <name evidence="1 3" type="primary">fbxc-18</name>
    <name evidence="3" type="ORF">C32B5.14</name>
    <name evidence="1" type="ORF">CELE_C32B5.14</name>
</gene>
<name>P91112_CAEEL</name>
<dbReference type="EMBL" id="BX284602">
    <property type="protein sequence ID" value="CCD66355.1"/>
    <property type="molecule type" value="Genomic_DNA"/>
</dbReference>
<dbReference type="eggNOG" id="ENOG502T3IR">
    <property type="taxonomic scope" value="Eukaryota"/>
</dbReference>
<protein>
    <submittedName>
        <fullName evidence="1">FBA_2 domain-containing protein</fullName>
    </submittedName>
</protein>
<dbReference type="PhylomeDB" id="P91112"/>
<sequence length="392" mass="45639">MSNSKPVNYLTLKCLLKNMDSGMRLQLFVMFPSIQYLEKLFPLHVKYLTIKSDHITVNRTTFQLKICNKYNNFHGGYKFDFDQYGRLDRGEIEQDPDESIIDVRDGFLSKKGIPECEMETARLVHNLTLQKSQRYSTRIWESHGTILKKLSYYVPENNFIRLKIGKRVEVLEYQRKIHEAMKYLLGRLFGGRSLEANQFSIGCDTVLRVPSTLKFRIENLYTPSFKIANTLDVVNQIVDNSSLPLSSLKYSFENHIYHHPHSLVRTVKMLKLEVEMVPDYISGIVSNLQMVDEKRAHIVFLGDCTSSNFLKILAHWILEFHRDIGTYHTYQLSEAVVDEVMIFVRTNYGVMIEAGLPQTTDQITLNINDTSSLVISKFQQKEKWIFGLKMEH</sequence>
<dbReference type="InterPro" id="IPR021942">
    <property type="entry name" value="DUF3557"/>
</dbReference>
<dbReference type="GeneID" id="183117"/>
<dbReference type="PaxDb" id="6239-C32B5.14"/>
<dbReference type="OMA" id="ECEMETA"/>
<dbReference type="STRING" id="6239.C32B5.14a.1"/>
<dbReference type="InParanoid" id="P91112"/>
<dbReference type="FunCoup" id="P91112">
    <property type="interactions" value="869"/>
</dbReference>
<dbReference type="PIR" id="T25583">
    <property type="entry name" value="T25583"/>
</dbReference>
<dbReference type="RefSeq" id="NP_493868.1">
    <property type="nucleotide sequence ID" value="NM_061467.3"/>
</dbReference>
<evidence type="ECO:0000313" key="3">
    <source>
        <dbReference type="WormBase" id="C32B5.14a"/>
    </source>
</evidence>
<reference evidence="1 2" key="1">
    <citation type="journal article" date="1998" name="Science">
        <title>Genome sequence of the nematode C. elegans: a platform for investigating biology.</title>
        <authorList>
            <consortium name="The C. elegans sequencing consortium"/>
            <person name="Sulson J.E."/>
            <person name="Waterston R."/>
        </authorList>
    </citation>
    <scope>NUCLEOTIDE SEQUENCE [LARGE SCALE GENOMIC DNA]</scope>
    <source>
        <strain evidence="1 2">Bristol N2</strain>
    </source>
</reference>
<dbReference type="HOGENOM" id="CLU_042576_2_0_1"/>
<proteinExistence type="predicted"/>
<dbReference type="ExpressionAtlas" id="P91112">
    <property type="expression patterns" value="baseline and differential"/>
</dbReference>
<accession>P91112</accession>
<dbReference type="Pfam" id="PF12078">
    <property type="entry name" value="DUF3557"/>
    <property type="match status" value="1"/>
</dbReference>